<dbReference type="InterPro" id="IPR004045">
    <property type="entry name" value="Glutathione_S-Trfase_N"/>
</dbReference>
<dbReference type="InterPro" id="IPR010987">
    <property type="entry name" value="Glutathione-S-Trfase_C-like"/>
</dbReference>
<accession>A0A5A8E3Y7</accession>
<dbReference type="Pfam" id="PF14497">
    <property type="entry name" value="GST_C_3"/>
    <property type="match status" value="1"/>
</dbReference>
<dbReference type="Gene3D" id="1.20.1050.10">
    <property type="match status" value="1"/>
</dbReference>
<feature type="domain" description="GST C-terminal" evidence="7">
    <location>
        <begin position="93"/>
        <end position="222"/>
    </location>
</feature>
<evidence type="ECO:0000256" key="3">
    <source>
        <dbReference type="ARBA" id="ARBA00012452"/>
    </source>
</evidence>
<sequence length="228" mass="24592">MAAAPAATKPVVRYFAIRGKGEPIRVALTDLGVDFENHVVDFAAWPKIKAEGIADGSLPFTQLPAYADEDGKFGQMNAILRHIGRKHGACGATEAEMTQVDMFLEAVEDVRQAYLKLVYTEGCEEGKCAEFAATHTDASARNGGKIAHLNNAAARLGGKFIAGTTEATVADYSAFCLFDDLLRVCPAVLESQPWLAAWLETMRARPRIAAYVTAGHEYRTRVNGNGKG</sequence>
<evidence type="ECO:0000256" key="5">
    <source>
        <dbReference type="ARBA" id="ARBA00047960"/>
    </source>
</evidence>
<evidence type="ECO:0000259" key="7">
    <source>
        <dbReference type="PROSITE" id="PS50405"/>
    </source>
</evidence>
<dbReference type="InterPro" id="IPR040079">
    <property type="entry name" value="Glutathione_S-Trfase"/>
</dbReference>
<gene>
    <name evidence="8" type="ORF">FNF27_05967</name>
</gene>
<evidence type="ECO:0000313" key="8">
    <source>
        <dbReference type="EMBL" id="KAA0172492.1"/>
    </source>
</evidence>
<evidence type="ECO:0000313" key="9">
    <source>
        <dbReference type="Proteomes" id="UP000322899"/>
    </source>
</evidence>
<dbReference type="Pfam" id="PF02798">
    <property type="entry name" value="GST_N"/>
    <property type="match status" value="1"/>
</dbReference>
<reference evidence="8 9" key="1">
    <citation type="submission" date="2019-07" db="EMBL/GenBank/DDBJ databases">
        <title>Genomes of Cafeteria roenbergensis.</title>
        <authorList>
            <person name="Fischer M.G."/>
            <person name="Hackl T."/>
            <person name="Roman M."/>
        </authorList>
    </citation>
    <scope>NUCLEOTIDE SEQUENCE [LARGE SCALE GENOMIC DNA]</scope>
    <source>
        <strain evidence="8 9">E4-10P</strain>
    </source>
</reference>
<proteinExistence type="inferred from homology"/>
<dbReference type="PANTHER" id="PTHR11571">
    <property type="entry name" value="GLUTATHIONE S-TRANSFERASE"/>
    <property type="match status" value="1"/>
</dbReference>
<dbReference type="GO" id="GO:0006749">
    <property type="term" value="P:glutathione metabolic process"/>
    <property type="evidence" value="ECO:0007669"/>
    <property type="project" value="TreeGrafter"/>
</dbReference>
<evidence type="ECO:0000256" key="4">
    <source>
        <dbReference type="ARBA" id="ARBA00022679"/>
    </source>
</evidence>
<dbReference type="InterPro" id="IPR036249">
    <property type="entry name" value="Thioredoxin-like_sf"/>
</dbReference>
<comment type="catalytic activity">
    <reaction evidence="5">
        <text>RX + glutathione = an S-substituted glutathione + a halide anion + H(+)</text>
        <dbReference type="Rhea" id="RHEA:16437"/>
        <dbReference type="ChEBI" id="CHEBI:15378"/>
        <dbReference type="ChEBI" id="CHEBI:16042"/>
        <dbReference type="ChEBI" id="CHEBI:17792"/>
        <dbReference type="ChEBI" id="CHEBI:57925"/>
        <dbReference type="ChEBI" id="CHEBI:90779"/>
        <dbReference type="EC" id="2.5.1.18"/>
    </reaction>
</comment>
<organism evidence="8 9">
    <name type="scientific">Cafeteria roenbergensis</name>
    <name type="common">Marine flagellate</name>
    <dbReference type="NCBI Taxonomy" id="33653"/>
    <lineage>
        <taxon>Eukaryota</taxon>
        <taxon>Sar</taxon>
        <taxon>Stramenopiles</taxon>
        <taxon>Bigyra</taxon>
        <taxon>Opalozoa</taxon>
        <taxon>Bicosoecida</taxon>
        <taxon>Cafeteriaceae</taxon>
        <taxon>Cafeteria</taxon>
    </lineage>
</organism>
<dbReference type="Proteomes" id="UP000322899">
    <property type="component" value="Unassembled WGS sequence"/>
</dbReference>
<name>A0A5A8E3Y7_CAFRO</name>
<dbReference type="InterPro" id="IPR050213">
    <property type="entry name" value="GST_superfamily"/>
</dbReference>
<dbReference type="InterPro" id="IPR036282">
    <property type="entry name" value="Glutathione-S-Trfase_C_sf"/>
</dbReference>
<comment type="function">
    <text evidence="1">Conjugation of reduced glutathione to a wide number of exogenous and endogenous hydrophobic electrophiles.</text>
</comment>
<dbReference type="Gene3D" id="3.40.30.10">
    <property type="entry name" value="Glutaredoxin"/>
    <property type="match status" value="1"/>
</dbReference>
<feature type="domain" description="GST N-terminal" evidence="6">
    <location>
        <begin position="8"/>
        <end position="91"/>
    </location>
</feature>
<dbReference type="PROSITE" id="PS50405">
    <property type="entry name" value="GST_CTER"/>
    <property type="match status" value="1"/>
</dbReference>
<dbReference type="PANTHER" id="PTHR11571:SF222">
    <property type="entry name" value="GLUTATHIONE TRANSFERASE"/>
    <property type="match status" value="1"/>
</dbReference>
<dbReference type="PROSITE" id="PS50404">
    <property type="entry name" value="GST_NTER"/>
    <property type="match status" value="1"/>
</dbReference>
<dbReference type="SFLD" id="SFLDS00019">
    <property type="entry name" value="Glutathione_Transferase_(cytos"/>
    <property type="match status" value="1"/>
</dbReference>
<dbReference type="GO" id="GO:0004364">
    <property type="term" value="F:glutathione transferase activity"/>
    <property type="evidence" value="ECO:0007669"/>
    <property type="project" value="UniProtKB-EC"/>
</dbReference>
<dbReference type="EMBL" id="VLTO01000047">
    <property type="protein sequence ID" value="KAA0172492.1"/>
    <property type="molecule type" value="Genomic_DNA"/>
</dbReference>
<dbReference type="OrthoDB" id="420389at2759"/>
<dbReference type="AlphaFoldDB" id="A0A5A8E3Y7"/>
<dbReference type="SUPFAM" id="SSF47616">
    <property type="entry name" value="GST C-terminal domain-like"/>
    <property type="match status" value="1"/>
</dbReference>
<evidence type="ECO:0000256" key="2">
    <source>
        <dbReference type="ARBA" id="ARBA00005861"/>
    </source>
</evidence>
<comment type="caution">
    <text evidence="8">The sequence shown here is derived from an EMBL/GenBank/DDBJ whole genome shotgun (WGS) entry which is preliminary data.</text>
</comment>
<dbReference type="EC" id="2.5.1.18" evidence="3"/>
<evidence type="ECO:0000259" key="6">
    <source>
        <dbReference type="PROSITE" id="PS50404"/>
    </source>
</evidence>
<dbReference type="SUPFAM" id="SSF52833">
    <property type="entry name" value="Thioredoxin-like"/>
    <property type="match status" value="1"/>
</dbReference>
<dbReference type="CDD" id="cd03039">
    <property type="entry name" value="GST_N_Sigma_like"/>
    <property type="match status" value="1"/>
</dbReference>
<protein>
    <recommendedName>
        <fullName evidence="3">glutathione transferase</fullName>
        <ecNumber evidence="3">2.5.1.18</ecNumber>
    </recommendedName>
</protein>
<keyword evidence="4" id="KW-0808">Transferase</keyword>
<dbReference type="InterPro" id="IPR004046">
    <property type="entry name" value="GST_C"/>
</dbReference>
<evidence type="ECO:0000256" key="1">
    <source>
        <dbReference type="ARBA" id="ARBA00003701"/>
    </source>
</evidence>
<comment type="similarity">
    <text evidence="2">Belongs to the GST superfamily. Mu family.</text>
</comment>